<sequence>MAEQELREAEPTILKAEPHGTLEVEPQEAELHGALEAEPRGAELQGALEVEAQGYLSCAALMKRHQDPVISF</sequence>
<dbReference type="EMBL" id="JAGKHQ010000812">
    <property type="protein sequence ID" value="KAG7464323.1"/>
    <property type="molecule type" value="Genomic_DNA"/>
</dbReference>
<organism evidence="2 3">
    <name type="scientific">Solea senegalensis</name>
    <name type="common">Senegalese sole</name>
    <dbReference type="NCBI Taxonomy" id="28829"/>
    <lineage>
        <taxon>Eukaryota</taxon>
        <taxon>Metazoa</taxon>
        <taxon>Chordata</taxon>
        <taxon>Craniata</taxon>
        <taxon>Vertebrata</taxon>
        <taxon>Euteleostomi</taxon>
        <taxon>Actinopterygii</taxon>
        <taxon>Neopterygii</taxon>
        <taxon>Teleostei</taxon>
        <taxon>Neoteleostei</taxon>
        <taxon>Acanthomorphata</taxon>
        <taxon>Carangaria</taxon>
        <taxon>Pleuronectiformes</taxon>
        <taxon>Pleuronectoidei</taxon>
        <taxon>Soleidae</taxon>
        <taxon>Solea</taxon>
    </lineage>
</organism>
<evidence type="ECO:0000256" key="1">
    <source>
        <dbReference type="SAM" id="MobiDB-lite"/>
    </source>
</evidence>
<gene>
    <name evidence="2" type="ORF">JOB18_042767</name>
</gene>
<comment type="caution">
    <text evidence="2">The sequence shown here is derived from an EMBL/GenBank/DDBJ whole genome shotgun (WGS) entry which is preliminary data.</text>
</comment>
<evidence type="ECO:0000313" key="3">
    <source>
        <dbReference type="Proteomes" id="UP000693946"/>
    </source>
</evidence>
<dbReference type="AlphaFoldDB" id="A0AAV6PJJ8"/>
<feature type="region of interest" description="Disordered" evidence="1">
    <location>
        <begin position="1"/>
        <end position="20"/>
    </location>
</feature>
<proteinExistence type="predicted"/>
<keyword evidence="3" id="KW-1185">Reference proteome</keyword>
<accession>A0AAV6PJJ8</accession>
<protein>
    <submittedName>
        <fullName evidence="2">Uncharacterized protein</fullName>
    </submittedName>
</protein>
<name>A0AAV6PJJ8_SOLSE</name>
<dbReference type="Proteomes" id="UP000693946">
    <property type="component" value="Unassembled WGS sequence"/>
</dbReference>
<evidence type="ECO:0000313" key="2">
    <source>
        <dbReference type="EMBL" id="KAG7464323.1"/>
    </source>
</evidence>
<reference evidence="2 3" key="1">
    <citation type="journal article" date="2021" name="Sci. Rep.">
        <title>Chromosome anchoring in Senegalese sole (Solea senegalensis) reveals sex-associated markers and genome rearrangements in flatfish.</title>
        <authorList>
            <person name="Guerrero-Cozar I."/>
            <person name="Gomez-Garrido J."/>
            <person name="Berbel C."/>
            <person name="Martinez-Blanch J.F."/>
            <person name="Alioto T."/>
            <person name="Claros M.G."/>
            <person name="Gagnaire P.A."/>
            <person name="Manchado M."/>
        </authorList>
    </citation>
    <scope>NUCLEOTIDE SEQUENCE [LARGE SCALE GENOMIC DNA]</scope>
    <source>
        <strain evidence="2">Sse05_10M</strain>
    </source>
</reference>